<dbReference type="Pfam" id="PF00106">
    <property type="entry name" value="adh_short"/>
    <property type="match status" value="1"/>
</dbReference>
<evidence type="ECO:0000313" key="6">
    <source>
        <dbReference type="Proteomes" id="UP000178485"/>
    </source>
</evidence>
<dbReference type="EC" id="1.1.1.330" evidence="5"/>
<dbReference type="GO" id="GO:0141040">
    <property type="term" value="F:very-long-chain 3-oxoacyl-CoA reductase activity"/>
    <property type="evidence" value="ECO:0007669"/>
    <property type="project" value="UniProtKB-EC"/>
</dbReference>
<dbReference type="InterPro" id="IPR057326">
    <property type="entry name" value="KR_dom"/>
</dbReference>
<reference evidence="5 6" key="1">
    <citation type="submission" date="2016-08" db="EMBL/GenBank/DDBJ databases">
        <authorList>
            <person name="Seilhamer J.J."/>
        </authorList>
    </citation>
    <scope>NUCLEOTIDE SEQUENCE [LARGE SCALE GENOMIC DNA]</scope>
    <source>
        <strain evidence="5">ING2-E5A</strain>
    </source>
</reference>
<dbReference type="InterPro" id="IPR036291">
    <property type="entry name" value="NAD(P)-bd_dom_sf"/>
</dbReference>
<gene>
    <name evidence="5" type="primary">hsd17b12</name>
    <name evidence="5" type="ORF">ING2E5A_1504</name>
</gene>
<dbReference type="InterPro" id="IPR002347">
    <property type="entry name" value="SDR_fam"/>
</dbReference>
<evidence type="ECO:0000256" key="3">
    <source>
        <dbReference type="RuleBase" id="RU000363"/>
    </source>
</evidence>
<keyword evidence="6" id="KW-1185">Reference proteome</keyword>
<keyword evidence="2 5" id="KW-0560">Oxidoreductase</keyword>
<organism evidence="5 6">
    <name type="scientific">Petrimonas mucosa</name>
    <dbReference type="NCBI Taxonomy" id="1642646"/>
    <lineage>
        <taxon>Bacteria</taxon>
        <taxon>Pseudomonadati</taxon>
        <taxon>Bacteroidota</taxon>
        <taxon>Bacteroidia</taxon>
        <taxon>Bacteroidales</taxon>
        <taxon>Dysgonomonadaceae</taxon>
        <taxon>Petrimonas</taxon>
    </lineage>
</organism>
<evidence type="ECO:0000256" key="1">
    <source>
        <dbReference type="ARBA" id="ARBA00006484"/>
    </source>
</evidence>
<dbReference type="RefSeq" id="WP_071138251.1">
    <property type="nucleotide sequence ID" value="NZ_DUQN01000058.1"/>
</dbReference>
<evidence type="ECO:0000256" key="2">
    <source>
        <dbReference type="ARBA" id="ARBA00023002"/>
    </source>
</evidence>
<comment type="similarity">
    <text evidence="1 3">Belongs to the short-chain dehydrogenases/reductases (SDR) family.</text>
</comment>
<dbReference type="SUPFAM" id="SSF51735">
    <property type="entry name" value="NAD(P)-binding Rossmann-fold domains"/>
    <property type="match status" value="1"/>
</dbReference>
<dbReference type="PRINTS" id="PR00080">
    <property type="entry name" value="SDRFAMILY"/>
</dbReference>
<name>A0A1G4G711_9BACT</name>
<protein>
    <submittedName>
        <fullName evidence="5">Very-long-chain 3-oxoacyl-CoA reductase</fullName>
        <ecNumber evidence="5">1.1.1.330</ecNumber>
    </submittedName>
</protein>
<dbReference type="PRINTS" id="PR00081">
    <property type="entry name" value="GDHRDH"/>
</dbReference>
<dbReference type="STRING" id="1642646.ING2E5A_1504"/>
<sequence length="259" mass="28873">MKSTALITGASKGLGAEFARLFASKQVDLILVARSENELKEIKSELENRFNISVRTIVSDLSLPENVRSVYDEIKADRIEVDYLVNNAGFGDFGDFSDTEWERHEQMINLNMTALTQFCYLFLQDWISRGRGKILNVASTAAFQPGPGMSVYFASKAYVASFSQAIAYECRKHGITVTALCPGPVKTNFGKAARMKHPNGFVKGMNTPSPAEVVAFGYRAMMKGRTLAIHGRLNRIVANIVRFIPRSWQLYLSAKVISW</sequence>
<dbReference type="Gene3D" id="3.40.50.720">
    <property type="entry name" value="NAD(P)-binding Rossmann-like Domain"/>
    <property type="match status" value="1"/>
</dbReference>
<evidence type="ECO:0000313" key="5">
    <source>
        <dbReference type="EMBL" id="SCM57776.1"/>
    </source>
</evidence>
<accession>A0A1G4G711</accession>
<dbReference type="EMBL" id="LT608328">
    <property type="protein sequence ID" value="SCM57776.1"/>
    <property type="molecule type" value="Genomic_DNA"/>
</dbReference>
<dbReference type="SMART" id="SM00822">
    <property type="entry name" value="PKS_KR"/>
    <property type="match status" value="1"/>
</dbReference>
<evidence type="ECO:0000259" key="4">
    <source>
        <dbReference type="SMART" id="SM00822"/>
    </source>
</evidence>
<dbReference type="Proteomes" id="UP000178485">
    <property type="component" value="Chromosome i"/>
</dbReference>
<dbReference type="PANTHER" id="PTHR44196:SF2">
    <property type="entry name" value="SHORT-CHAIN DEHYDROGENASE-RELATED"/>
    <property type="match status" value="1"/>
</dbReference>
<dbReference type="KEGG" id="pmuc:ING2E5A_1504"/>
<dbReference type="PIRSF" id="PIRSF000126">
    <property type="entry name" value="11-beta-HSD1"/>
    <property type="match status" value="1"/>
</dbReference>
<proteinExistence type="inferred from homology"/>
<dbReference type="AlphaFoldDB" id="A0A1G4G711"/>
<dbReference type="GO" id="GO:0016020">
    <property type="term" value="C:membrane"/>
    <property type="evidence" value="ECO:0007669"/>
    <property type="project" value="TreeGrafter"/>
</dbReference>
<dbReference type="PANTHER" id="PTHR44196">
    <property type="entry name" value="DEHYDROGENASE/REDUCTASE SDR FAMILY MEMBER 7B"/>
    <property type="match status" value="1"/>
</dbReference>
<dbReference type="CDD" id="cd05233">
    <property type="entry name" value="SDR_c"/>
    <property type="match status" value="1"/>
</dbReference>
<feature type="domain" description="Ketoreductase" evidence="4">
    <location>
        <begin position="3"/>
        <end position="188"/>
    </location>
</feature>